<dbReference type="RefSeq" id="WP_154739675.1">
    <property type="nucleotide sequence ID" value="NZ_WMBQ01000002.1"/>
</dbReference>
<sequence>MIELLVYLLTFISYLIQLYVYVIIASVILSWLMAFGVVNPYNPTVRAIWQGINAVTEPLLRPIRNTLPSLGAIDISPIVLLLACFFVQGLISQVLIPVIVGAP</sequence>
<dbReference type="Proteomes" id="UP000440694">
    <property type="component" value="Unassembled WGS sequence"/>
</dbReference>
<reference evidence="2 3" key="1">
    <citation type="submission" date="2019-11" db="EMBL/GenBank/DDBJ databases">
        <title>Identification of a novel strain.</title>
        <authorList>
            <person name="Xu Q."/>
            <person name="Wang G."/>
        </authorList>
    </citation>
    <scope>NUCLEOTIDE SEQUENCE [LARGE SCALE GENOMIC DNA]</scope>
    <source>
        <strain evidence="3">xq</strain>
    </source>
</reference>
<evidence type="ECO:0000313" key="2">
    <source>
        <dbReference type="EMBL" id="MTD95098.1"/>
    </source>
</evidence>
<accession>A0A6I3KL54</accession>
<dbReference type="EMBL" id="WMBQ01000002">
    <property type="protein sequence ID" value="MTD95098.1"/>
    <property type="molecule type" value="Genomic_DNA"/>
</dbReference>
<gene>
    <name evidence="2" type="ORF">GIW81_12225</name>
</gene>
<keyword evidence="1" id="KW-0812">Transmembrane</keyword>
<dbReference type="InterPro" id="IPR003425">
    <property type="entry name" value="CCB3/YggT"/>
</dbReference>
<keyword evidence="1" id="KW-0472">Membrane</keyword>
<protein>
    <submittedName>
        <fullName evidence="2">YggT family protein</fullName>
    </submittedName>
</protein>
<keyword evidence="1" id="KW-1133">Transmembrane helix</keyword>
<feature type="transmembrane region" description="Helical" evidence="1">
    <location>
        <begin position="78"/>
        <end position="100"/>
    </location>
</feature>
<name>A0A6I3KL54_9HYPH</name>
<dbReference type="AlphaFoldDB" id="A0A6I3KL54"/>
<proteinExistence type="predicted"/>
<dbReference type="GO" id="GO:0016020">
    <property type="term" value="C:membrane"/>
    <property type="evidence" value="ECO:0007669"/>
    <property type="project" value="InterPro"/>
</dbReference>
<organism evidence="2 3">
    <name type="scientific">Hyphomicrobium album</name>
    <dbReference type="NCBI Taxonomy" id="2665159"/>
    <lineage>
        <taxon>Bacteria</taxon>
        <taxon>Pseudomonadati</taxon>
        <taxon>Pseudomonadota</taxon>
        <taxon>Alphaproteobacteria</taxon>
        <taxon>Hyphomicrobiales</taxon>
        <taxon>Hyphomicrobiaceae</taxon>
        <taxon>Hyphomicrobium</taxon>
    </lineage>
</organism>
<feature type="transmembrane region" description="Helical" evidence="1">
    <location>
        <begin position="7"/>
        <end position="33"/>
    </location>
</feature>
<evidence type="ECO:0000313" key="3">
    <source>
        <dbReference type="Proteomes" id="UP000440694"/>
    </source>
</evidence>
<comment type="caution">
    <text evidence="2">The sequence shown here is derived from an EMBL/GenBank/DDBJ whole genome shotgun (WGS) entry which is preliminary data.</text>
</comment>
<keyword evidence="3" id="KW-1185">Reference proteome</keyword>
<evidence type="ECO:0000256" key="1">
    <source>
        <dbReference type="SAM" id="Phobius"/>
    </source>
</evidence>
<dbReference type="Pfam" id="PF02325">
    <property type="entry name" value="CCB3_YggT"/>
    <property type="match status" value="1"/>
</dbReference>